<dbReference type="InterPro" id="IPR036691">
    <property type="entry name" value="Endo/exonu/phosph_ase_sf"/>
</dbReference>
<organism evidence="1 2">
    <name type="scientific">Seminavis robusta</name>
    <dbReference type="NCBI Taxonomy" id="568900"/>
    <lineage>
        <taxon>Eukaryota</taxon>
        <taxon>Sar</taxon>
        <taxon>Stramenopiles</taxon>
        <taxon>Ochrophyta</taxon>
        <taxon>Bacillariophyta</taxon>
        <taxon>Bacillariophyceae</taxon>
        <taxon>Bacillariophycidae</taxon>
        <taxon>Naviculales</taxon>
        <taxon>Naviculaceae</taxon>
        <taxon>Seminavis</taxon>
    </lineage>
</organism>
<protein>
    <submittedName>
        <fullName evidence="1">Uncharacterized protein</fullName>
    </submittedName>
</protein>
<accession>A0A9N8EZX8</accession>
<proteinExistence type="predicted"/>
<dbReference type="AlphaFoldDB" id="A0A9N8EZX8"/>
<dbReference type="SUPFAM" id="SSF56219">
    <property type="entry name" value="DNase I-like"/>
    <property type="match status" value="1"/>
</dbReference>
<gene>
    <name evidence="1" type="ORF">SEMRO_3292_G346280.1</name>
</gene>
<keyword evidence="2" id="KW-1185">Reference proteome</keyword>
<evidence type="ECO:0000313" key="2">
    <source>
        <dbReference type="Proteomes" id="UP001153069"/>
    </source>
</evidence>
<name>A0A9N8EZX8_9STRA</name>
<reference evidence="1" key="1">
    <citation type="submission" date="2020-06" db="EMBL/GenBank/DDBJ databases">
        <authorList>
            <consortium name="Plant Systems Biology data submission"/>
        </authorList>
    </citation>
    <scope>NUCLEOTIDE SEQUENCE</scope>
    <source>
        <strain evidence="1">D6</strain>
    </source>
</reference>
<evidence type="ECO:0000313" key="1">
    <source>
        <dbReference type="EMBL" id="CAB9531157.1"/>
    </source>
</evidence>
<dbReference type="Gene3D" id="3.60.10.10">
    <property type="entry name" value="Endonuclease/exonuclease/phosphatase"/>
    <property type="match status" value="1"/>
</dbReference>
<sequence length="236" mass="27147">MRDDGSTYRQHMNYYREQGRHQCARLLFLEDLRDQLAEWAALGDELIVGLDANEDVRDGAVKDMFSSLNMRDAVLSRHGNNPPETMNRNSNQEPIDAIFVSRGINISAAGYTDYGDFIDSDHRSVWIDVPFTSVLGHNPPNYAKKKPEKLKPDDPRVRDRYIMLVKKRYRHFDNFVPKQAAYVESLLAMGAPLQVIVAEHDKLVVADFRARMWAAQRCRPIYTGLHAWSPKWAQAI</sequence>
<comment type="caution">
    <text evidence="1">The sequence shown here is derived from an EMBL/GenBank/DDBJ whole genome shotgun (WGS) entry which is preliminary data.</text>
</comment>
<dbReference type="Proteomes" id="UP001153069">
    <property type="component" value="Unassembled WGS sequence"/>
</dbReference>
<dbReference type="EMBL" id="CAICTM010003290">
    <property type="protein sequence ID" value="CAB9531157.1"/>
    <property type="molecule type" value="Genomic_DNA"/>
</dbReference>